<feature type="domain" description="RNA polymerase sigma-70 ECF-like HTH" evidence="4">
    <location>
        <begin position="1"/>
        <end position="182"/>
    </location>
</feature>
<accession>A0A5C6CDB8</accession>
<dbReference type="Pfam" id="PF07638">
    <property type="entry name" value="Sigma70_ECF"/>
    <property type="match status" value="1"/>
</dbReference>
<gene>
    <name evidence="5" type="ORF">Poly41_71150</name>
</gene>
<dbReference type="InterPro" id="IPR013324">
    <property type="entry name" value="RNA_pol_sigma_r3/r4-like"/>
</dbReference>
<dbReference type="RefSeq" id="WP_146531734.1">
    <property type="nucleotide sequence ID" value="NZ_SJPV01000045.1"/>
</dbReference>
<dbReference type="NCBIfam" id="TIGR02937">
    <property type="entry name" value="sigma70-ECF"/>
    <property type="match status" value="1"/>
</dbReference>
<evidence type="ECO:0000313" key="5">
    <source>
        <dbReference type="EMBL" id="TWU22853.1"/>
    </source>
</evidence>
<keyword evidence="1" id="KW-0805">Transcription regulation</keyword>
<dbReference type="InterPro" id="IPR014284">
    <property type="entry name" value="RNA_pol_sigma-70_dom"/>
</dbReference>
<dbReference type="Proteomes" id="UP000319143">
    <property type="component" value="Unassembled WGS sequence"/>
</dbReference>
<dbReference type="InterPro" id="IPR011517">
    <property type="entry name" value="RNA_pol_sigma70_ECF-like"/>
</dbReference>
<dbReference type="NCBIfam" id="TIGR02999">
    <property type="entry name" value="Sig-70_X6"/>
    <property type="match status" value="1"/>
</dbReference>
<name>A0A5C6CDB8_9BACT</name>
<sequence length="185" mass="20911">MSDVTRLLHEIEHGDPVASERLLPLVYDELRRLASYKLASEKSNMTLQATALVHEAYIRLVDTDRIQTWESRGHFFAAAAEAMRRILINRARDKGRLKRGGDRKRINLDAVTVAVTSDPADLLAFDQALEQLTDEDAVCAKLVKLRFFAGLTQGEAADALGIARRTADRYWAYARAWLYDYLDAT</sequence>
<evidence type="ECO:0000259" key="4">
    <source>
        <dbReference type="Pfam" id="PF07638"/>
    </source>
</evidence>
<dbReference type="InterPro" id="IPR053812">
    <property type="entry name" value="HTH_Sigma70_ECF-like"/>
</dbReference>
<dbReference type="InterPro" id="IPR036388">
    <property type="entry name" value="WH-like_DNA-bd_sf"/>
</dbReference>
<dbReference type="EMBL" id="SJPV01000045">
    <property type="protein sequence ID" value="TWU22853.1"/>
    <property type="molecule type" value="Genomic_DNA"/>
</dbReference>
<dbReference type="PANTHER" id="PTHR43133">
    <property type="entry name" value="RNA POLYMERASE ECF-TYPE SIGMA FACTO"/>
    <property type="match status" value="1"/>
</dbReference>
<dbReference type="InterPro" id="IPR039425">
    <property type="entry name" value="RNA_pol_sigma-70-like"/>
</dbReference>
<keyword evidence="3" id="KW-0804">Transcription</keyword>
<proteinExistence type="predicted"/>
<evidence type="ECO:0000256" key="2">
    <source>
        <dbReference type="ARBA" id="ARBA00023082"/>
    </source>
</evidence>
<keyword evidence="2" id="KW-0731">Sigma factor</keyword>
<dbReference type="GO" id="GO:0016987">
    <property type="term" value="F:sigma factor activity"/>
    <property type="evidence" value="ECO:0007669"/>
    <property type="project" value="UniProtKB-KW"/>
</dbReference>
<dbReference type="SUPFAM" id="SSF88659">
    <property type="entry name" value="Sigma3 and sigma4 domains of RNA polymerase sigma factors"/>
    <property type="match status" value="1"/>
</dbReference>
<dbReference type="Gene3D" id="1.10.10.10">
    <property type="entry name" value="Winged helix-like DNA-binding domain superfamily/Winged helix DNA-binding domain"/>
    <property type="match status" value="1"/>
</dbReference>
<evidence type="ECO:0000313" key="6">
    <source>
        <dbReference type="Proteomes" id="UP000319143"/>
    </source>
</evidence>
<comment type="caution">
    <text evidence="5">The sequence shown here is derived from an EMBL/GenBank/DDBJ whole genome shotgun (WGS) entry which is preliminary data.</text>
</comment>
<dbReference type="PANTHER" id="PTHR43133:SF39">
    <property type="entry name" value="SIMILAR TO RNA POLYMERASE SIGMA-E FACTOR"/>
    <property type="match status" value="1"/>
</dbReference>
<organism evidence="5 6">
    <name type="scientific">Novipirellula artificiosorum</name>
    <dbReference type="NCBI Taxonomy" id="2528016"/>
    <lineage>
        <taxon>Bacteria</taxon>
        <taxon>Pseudomonadati</taxon>
        <taxon>Planctomycetota</taxon>
        <taxon>Planctomycetia</taxon>
        <taxon>Pirellulales</taxon>
        <taxon>Pirellulaceae</taxon>
        <taxon>Novipirellula</taxon>
    </lineage>
</organism>
<reference evidence="5 6" key="1">
    <citation type="submission" date="2019-02" db="EMBL/GenBank/DDBJ databases">
        <title>Deep-cultivation of Planctomycetes and their phenomic and genomic characterization uncovers novel biology.</title>
        <authorList>
            <person name="Wiegand S."/>
            <person name="Jogler M."/>
            <person name="Boedeker C."/>
            <person name="Pinto D."/>
            <person name="Vollmers J."/>
            <person name="Rivas-Marin E."/>
            <person name="Kohn T."/>
            <person name="Peeters S.H."/>
            <person name="Heuer A."/>
            <person name="Rast P."/>
            <person name="Oberbeckmann S."/>
            <person name="Bunk B."/>
            <person name="Jeske O."/>
            <person name="Meyerdierks A."/>
            <person name="Storesund J.E."/>
            <person name="Kallscheuer N."/>
            <person name="Luecker S."/>
            <person name="Lage O.M."/>
            <person name="Pohl T."/>
            <person name="Merkel B.J."/>
            <person name="Hornburger P."/>
            <person name="Mueller R.-W."/>
            <person name="Bruemmer F."/>
            <person name="Labrenz M."/>
            <person name="Spormann A.M."/>
            <person name="Op Den Camp H."/>
            <person name="Overmann J."/>
            <person name="Amann R."/>
            <person name="Jetten M.S.M."/>
            <person name="Mascher T."/>
            <person name="Medema M.H."/>
            <person name="Devos D.P."/>
            <person name="Kaster A.-K."/>
            <person name="Ovreas L."/>
            <person name="Rohde M."/>
            <person name="Galperin M.Y."/>
            <person name="Jogler C."/>
        </authorList>
    </citation>
    <scope>NUCLEOTIDE SEQUENCE [LARGE SCALE GENOMIC DNA]</scope>
    <source>
        <strain evidence="5 6">Poly41</strain>
    </source>
</reference>
<evidence type="ECO:0000256" key="3">
    <source>
        <dbReference type="ARBA" id="ARBA00023163"/>
    </source>
</evidence>
<dbReference type="AlphaFoldDB" id="A0A5C6CDB8"/>
<keyword evidence="6" id="KW-1185">Reference proteome</keyword>
<protein>
    <submittedName>
        <fullName evidence="5">ECF sigma factor</fullName>
    </submittedName>
</protein>
<dbReference type="GO" id="GO:0006352">
    <property type="term" value="P:DNA-templated transcription initiation"/>
    <property type="evidence" value="ECO:0007669"/>
    <property type="project" value="InterPro"/>
</dbReference>
<evidence type="ECO:0000256" key="1">
    <source>
        <dbReference type="ARBA" id="ARBA00023015"/>
    </source>
</evidence>
<dbReference type="OrthoDB" id="278371at2"/>